<dbReference type="RefSeq" id="WP_145857646.1">
    <property type="nucleotide sequence ID" value="NZ_RPFW01000005.1"/>
</dbReference>
<evidence type="ECO:0000256" key="1">
    <source>
        <dbReference type="SAM" id="SignalP"/>
    </source>
</evidence>
<name>A0A6P2BV15_9ACTN</name>
<sequence length="350" mass="35519">MSIGRTIAGGLAALAVTTALCGCASSGGPFAGTSPDGSGGVVDQTLARSSALASALDSIPDLPNVSVAFTDWAMLGHRAATNPNAAPFAEELLWGDNEMEKDLGIRSTSADWEIDLWPAGGGAGTFVLGFDGHTDLADVADRLTRFGYRANGPIFTGSFDRRHMWTLGMRNIGIDPGRQLLVGGPDASAVRSVLAGSGSPLGHAGSVTPLLALAAARLDRIATASVVIGSGACVRLASLLRNASPVLLANLRKRFTGMFTPPQAELTALNDPAAATALDALTFADQGAAQANKAGRSAAAKVLNGADPNGLRVTRSTVTGRVLGFTVAAGQPHGVVQGVEARTLGVDICP</sequence>
<comment type="caution">
    <text evidence="2">The sequence shown here is derived from an EMBL/GenBank/DDBJ whole genome shotgun (WGS) entry which is preliminary data.</text>
</comment>
<gene>
    <name evidence="2" type="ORF">EAS64_27525</name>
</gene>
<proteinExistence type="predicted"/>
<dbReference type="EMBL" id="RPFW01000005">
    <property type="protein sequence ID" value="TVZ02537.1"/>
    <property type="molecule type" value="Genomic_DNA"/>
</dbReference>
<reference evidence="2 3" key="1">
    <citation type="submission" date="2018-11" db="EMBL/GenBank/DDBJ databases">
        <title>Trebonia kvetii gen.nov., sp.nov., a novel acidophilic actinobacterium, and proposal of the new actinobacterial family Treboniaceae fam. nov.</title>
        <authorList>
            <person name="Rapoport D."/>
            <person name="Sagova-Mareckova M."/>
            <person name="Sedlacek I."/>
            <person name="Provaznik J."/>
            <person name="Kralova S."/>
            <person name="Pavlinic D."/>
            <person name="Benes V."/>
            <person name="Kopecky J."/>
        </authorList>
    </citation>
    <scope>NUCLEOTIDE SEQUENCE [LARGE SCALE GENOMIC DNA]</scope>
    <source>
        <strain evidence="2 3">15Tr583</strain>
    </source>
</reference>
<keyword evidence="1" id="KW-0732">Signal</keyword>
<protein>
    <submittedName>
        <fullName evidence="2">Uncharacterized protein</fullName>
    </submittedName>
</protein>
<keyword evidence="3" id="KW-1185">Reference proteome</keyword>
<dbReference type="AlphaFoldDB" id="A0A6P2BV15"/>
<evidence type="ECO:0000313" key="2">
    <source>
        <dbReference type="EMBL" id="TVZ02537.1"/>
    </source>
</evidence>
<feature type="signal peptide" evidence="1">
    <location>
        <begin position="1"/>
        <end position="31"/>
    </location>
</feature>
<accession>A0A6P2BV15</accession>
<dbReference type="PROSITE" id="PS51257">
    <property type="entry name" value="PROKAR_LIPOPROTEIN"/>
    <property type="match status" value="1"/>
</dbReference>
<dbReference type="Proteomes" id="UP000460272">
    <property type="component" value="Unassembled WGS sequence"/>
</dbReference>
<organism evidence="2 3">
    <name type="scientific">Trebonia kvetii</name>
    <dbReference type="NCBI Taxonomy" id="2480626"/>
    <lineage>
        <taxon>Bacteria</taxon>
        <taxon>Bacillati</taxon>
        <taxon>Actinomycetota</taxon>
        <taxon>Actinomycetes</taxon>
        <taxon>Streptosporangiales</taxon>
        <taxon>Treboniaceae</taxon>
        <taxon>Trebonia</taxon>
    </lineage>
</organism>
<evidence type="ECO:0000313" key="3">
    <source>
        <dbReference type="Proteomes" id="UP000460272"/>
    </source>
</evidence>
<feature type="chain" id="PRO_5039409184" evidence="1">
    <location>
        <begin position="32"/>
        <end position="350"/>
    </location>
</feature>